<evidence type="ECO:0000313" key="2">
    <source>
        <dbReference type="Proteomes" id="UP000016930"/>
    </source>
</evidence>
<dbReference type="Proteomes" id="UP000016930">
    <property type="component" value="Unassembled WGS sequence"/>
</dbReference>
<reference evidence="1 2" key="1">
    <citation type="journal article" date="2012" name="Proc. Natl. Acad. Sci. U.S.A.">
        <title>Comparative genomics of Ceriporiopsis subvermispora and Phanerochaete chrysosporium provide insight into selective ligninolysis.</title>
        <authorList>
            <person name="Fernandez-Fueyo E."/>
            <person name="Ruiz-Duenas F.J."/>
            <person name="Ferreira P."/>
            <person name="Floudas D."/>
            <person name="Hibbett D.S."/>
            <person name="Canessa P."/>
            <person name="Larrondo L.F."/>
            <person name="James T.Y."/>
            <person name="Seelenfreund D."/>
            <person name="Lobos S."/>
            <person name="Polanco R."/>
            <person name="Tello M."/>
            <person name="Honda Y."/>
            <person name="Watanabe T."/>
            <person name="Watanabe T."/>
            <person name="Ryu J.S."/>
            <person name="Kubicek C.P."/>
            <person name="Schmoll M."/>
            <person name="Gaskell J."/>
            <person name="Hammel K.E."/>
            <person name="St John F.J."/>
            <person name="Vanden Wymelenberg A."/>
            <person name="Sabat G."/>
            <person name="Splinter BonDurant S."/>
            <person name="Syed K."/>
            <person name="Yadav J.S."/>
            <person name="Doddapaneni H."/>
            <person name="Subramanian V."/>
            <person name="Lavin J.L."/>
            <person name="Oguiza J.A."/>
            <person name="Perez G."/>
            <person name="Pisabarro A.G."/>
            <person name="Ramirez L."/>
            <person name="Santoyo F."/>
            <person name="Master E."/>
            <person name="Coutinho P.M."/>
            <person name="Henrissat B."/>
            <person name="Lombard V."/>
            <person name="Magnuson J.K."/>
            <person name="Kuees U."/>
            <person name="Hori C."/>
            <person name="Igarashi K."/>
            <person name="Samejima M."/>
            <person name="Held B.W."/>
            <person name="Barry K.W."/>
            <person name="LaButti K.M."/>
            <person name="Lapidus A."/>
            <person name="Lindquist E.A."/>
            <person name="Lucas S.M."/>
            <person name="Riley R."/>
            <person name="Salamov A.A."/>
            <person name="Hoffmeister D."/>
            <person name="Schwenk D."/>
            <person name="Hadar Y."/>
            <person name="Yarden O."/>
            <person name="de Vries R.P."/>
            <person name="Wiebenga A."/>
            <person name="Stenlid J."/>
            <person name="Eastwood D."/>
            <person name="Grigoriev I.V."/>
            <person name="Berka R.M."/>
            <person name="Blanchette R.A."/>
            <person name="Kersten P."/>
            <person name="Martinez A.T."/>
            <person name="Vicuna R."/>
            <person name="Cullen D."/>
        </authorList>
    </citation>
    <scope>NUCLEOTIDE SEQUENCE [LARGE SCALE GENOMIC DNA]</scope>
    <source>
        <strain evidence="1 2">B</strain>
    </source>
</reference>
<dbReference type="HOGENOM" id="CLU_118185_0_0_1"/>
<gene>
    <name evidence="1" type="ORF">CERSUDRAFT_108521</name>
</gene>
<accession>M2Q858</accession>
<sequence>MNAEIIARLQTELRKRSPEETVLAVKAARKYLALRVACLPETLKPGAPSELVRQTVPMQKLKPMLFEPLSLEPTPPRMCYGYPVDKKKCMRIARGLKQRVNIVPYTTSIAMYDAMAYMEKQIGHELEIENVWCEGSDILIFSLCCNWNSREELAVAAKALPKLKHILELTEDPMWYVDVYHPRWTK</sequence>
<dbReference type="AlphaFoldDB" id="M2Q858"/>
<dbReference type="OrthoDB" id="3319408at2759"/>
<evidence type="ECO:0000313" key="1">
    <source>
        <dbReference type="EMBL" id="EMD33003.1"/>
    </source>
</evidence>
<protein>
    <submittedName>
        <fullName evidence="1">Uncharacterized protein</fullName>
    </submittedName>
</protein>
<keyword evidence="2" id="KW-1185">Reference proteome</keyword>
<organism evidence="1 2">
    <name type="scientific">Ceriporiopsis subvermispora (strain B)</name>
    <name type="common">White-rot fungus</name>
    <name type="synonym">Gelatoporia subvermispora</name>
    <dbReference type="NCBI Taxonomy" id="914234"/>
    <lineage>
        <taxon>Eukaryota</taxon>
        <taxon>Fungi</taxon>
        <taxon>Dikarya</taxon>
        <taxon>Basidiomycota</taxon>
        <taxon>Agaricomycotina</taxon>
        <taxon>Agaricomycetes</taxon>
        <taxon>Polyporales</taxon>
        <taxon>Gelatoporiaceae</taxon>
        <taxon>Gelatoporia</taxon>
    </lineage>
</organism>
<proteinExistence type="predicted"/>
<dbReference type="EMBL" id="KB445808">
    <property type="protein sequence ID" value="EMD33003.1"/>
    <property type="molecule type" value="Genomic_DNA"/>
</dbReference>
<name>M2Q858_CERS8</name>